<dbReference type="Proteomes" id="UP001345219">
    <property type="component" value="Chromosome 12"/>
</dbReference>
<evidence type="ECO:0000313" key="3">
    <source>
        <dbReference type="Proteomes" id="UP001345219"/>
    </source>
</evidence>
<organism evidence="2 3">
    <name type="scientific">Trapa incisa</name>
    <dbReference type="NCBI Taxonomy" id="236973"/>
    <lineage>
        <taxon>Eukaryota</taxon>
        <taxon>Viridiplantae</taxon>
        <taxon>Streptophyta</taxon>
        <taxon>Embryophyta</taxon>
        <taxon>Tracheophyta</taxon>
        <taxon>Spermatophyta</taxon>
        <taxon>Magnoliopsida</taxon>
        <taxon>eudicotyledons</taxon>
        <taxon>Gunneridae</taxon>
        <taxon>Pentapetalae</taxon>
        <taxon>rosids</taxon>
        <taxon>malvids</taxon>
        <taxon>Myrtales</taxon>
        <taxon>Lythraceae</taxon>
        <taxon>Trapa</taxon>
    </lineage>
</organism>
<dbReference type="EMBL" id="JAXIOK010000019">
    <property type="protein sequence ID" value="KAK4748392.1"/>
    <property type="molecule type" value="Genomic_DNA"/>
</dbReference>
<sequence>MIVKGLLRRYQRWNPVHPTIGAFWGMGLGLGCGIGWGPGFGPEVVGYVGAGCGVGFSVGLTITGFGIGLPANYIFQVPYKVVTVTRSALEFGWSSGFLSQNSIPAGGWNLIAPHMSIFHAEASRQLLNFKQKKFLKAQANLFDVKNIPSQSQSAWKDLQTFSGHLFQSSEGPREL</sequence>
<comment type="caution">
    <text evidence="2">The sequence shown here is derived from an EMBL/GenBank/DDBJ whole genome shotgun (WGS) entry which is preliminary data.</text>
</comment>
<gene>
    <name evidence="2" type="ORF">SAY87_014978</name>
</gene>
<protein>
    <recommendedName>
        <fullName evidence="4">Cadmium-induced protein AS8</fullName>
    </recommendedName>
</protein>
<dbReference type="AlphaFoldDB" id="A0AAN7H3B2"/>
<keyword evidence="1" id="KW-0812">Transmembrane</keyword>
<keyword evidence="3" id="KW-1185">Reference proteome</keyword>
<proteinExistence type="predicted"/>
<feature type="transmembrane region" description="Helical" evidence="1">
    <location>
        <begin position="20"/>
        <end position="38"/>
    </location>
</feature>
<evidence type="ECO:0000256" key="1">
    <source>
        <dbReference type="SAM" id="Phobius"/>
    </source>
</evidence>
<dbReference type="PANTHER" id="PTHR36778:SF1">
    <property type="entry name" value="CADMIUM-INDUCED PROTEIN AS8"/>
    <property type="match status" value="1"/>
</dbReference>
<dbReference type="PANTHER" id="PTHR36778">
    <property type="entry name" value="CADMIUM-INDUCED PROTEIN AS8"/>
    <property type="match status" value="1"/>
</dbReference>
<keyword evidence="1" id="KW-1133">Transmembrane helix</keyword>
<reference evidence="2 3" key="1">
    <citation type="journal article" date="2023" name="Hortic Res">
        <title>Pangenome of water caltrop reveals structural variations and asymmetric subgenome divergence after allopolyploidization.</title>
        <authorList>
            <person name="Zhang X."/>
            <person name="Chen Y."/>
            <person name="Wang L."/>
            <person name="Yuan Y."/>
            <person name="Fang M."/>
            <person name="Shi L."/>
            <person name="Lu R."/>
            <person name="Comes H.P."/>
            <person name="Ma Y."/>
            <person name="Chen Y."/>
            <person name="Huang G."/>
            <person name="Zhou Y."/>
            <person name="Zheng Z."/>
            <person name="Qiu Y."/>
        </authorList>
    </citation>
    <scope>NUCLEOTIDE SEQUENCE [LARGE SCALE GENOMIC DNA]</scope>
    <source>
        <tissue evidence="2">Roots</tissue>
    </source>
</reference>
<dbReference type="PROSITE" id="PS51257">
    <property type="entry name" value="PROKAR_LIPOPROTEIN"/>
    <property type="match status" value="1"/>
</dbReference>
<keyword evidence="1" id="KW-0472">Membrane</keyword>
<name>A0AAN7H3B2_9MYRT</name>
<accession>A0AAN7H3B2</accession>
<feature type="transmembrane region" description="Helical" evidence="1">
    <location>
        <begin position="44"/>
        <end position="69"/>
    </location>
</feature>
<dbReference type="InterPro" id="IPR037735">
    <property type="entry name" value="AS8-like"/>
</dbReference>
<evidence type="ECO:0008006" key="4">
    <source>
        <dbReference type="Google" id="ProtNLM"/>
    </source>
</evidence>
<evidence type="ECO:0000313" key="2">
    <source>
        <dbReference type="EMBL" id="KAK4748392.1"/>
    </source>
</evidence>